<dbReference type="RefSeq" id="WP_281792591.1">
    <property type="nucleotide sequence ID" value="NZ_BSDR01000001.1"/>
</dbReference>
<dbReference type="Proteomes" id="UP001144372">
    <property type="component" value="Unassembled WGS sequence"/>
</dbReference>
<dbReference type="AlphaFoldDB" id="A0A9W6CXA4"/>
<sequence>MKIEQLPGNLDQVSRERIKEKSSVDKNQLFSELLEQEQTARKTISDGFEFYPPSINPLNGILSASTIPVPAGEDQQTLKALDSVMNRLEQVEQSLRGDAVDPQEVGSALDKISQELPGLQQQVSQLPGDHPLRQIAEEVSVLCYVESTKWNRGDYF</sequence>
<dbReference type="EMBL" id="BSDR01000001">
    <property type="protein sequence ID" value="GLI33541.1"/>
    <property type="molecule type" value="Genomic_DNA"/>
</dbReference>
<gene>
    <name evidence="1" type="ORF">DAMNIGENAA_09740</name>
</gene>
<organism evidence="1 2">
    <name type="scientific">Desulforhabdus amnigena</name>
    <dbReference type="NCBI Taxonomy" id="40218"/>
    <lineage>
        <taxon>Bacteria</taxon>
        <taxon>Pseudomonadati</taxon>
        <taxon>Thermodesulfobacteriota</taxon>
        <taxon>Syntrophobacteria</taxon>
        <taxon>Syntrophobacterales</taxon>
        <taxon>Syntrophobacteraceae</taxon>
        <taxon>Desulforhabdus</taxon>
    </lineage>
</organism>
<evidence type="ECO:0000313" key="2">
    <source>
        <dbReference type="Proteomes" id="UP001144372"/>
    </source>
</evidence>
<protein>
    <submittedName>
        <fullName evidence="1">Uncharacterized protein</fullName>
    </submittedName>
</protein>
<evidence type="ECO:0000313" key="1">
    <source>
        <dbReference type="EMBL" id="GLI33541.1"/>
    </source>
</evidence>
<reference evidence="1" key="1">
    <citation type="submission" date="2022-12" db="EMBL/GenBank/DDBJ databases">
        <title>Reference genome sequencing for broad-spectrum identification of bacterial and archaeal isolates by mass spectrometry.</title>
        <authorList>
            <person name="Sekiguchi Y."/>
            <person name="Tourlousse D.M."/>
        </authorList>
    </citation>
    <scope>NUCLEOTIDE SEQUENCE</scope>
    <source>
        <strain evidence="1">ASRB1</strain>
    </source>
</reference>
<proteinExistence type="predicted"/>
<name>A0A9W6CXA4_9BACT</name>
<keyword evidence="2" id="KW-1185">Reference proteome</keyword>
<accession>A0A9W6CXA4</accession>
<comment type="caution">
    <text evidence="1">The sequence shown here is derived from an EMBL/GenBank/DDBJ whole genome shotgun (WGS) entry which is preliminary data.</text>
</comment>